<organism evidence="1">
    <name type="scientific">Dulem virus 42</name>
    <dbReference type="NCBI Taxonomy" id="3145760"/>
    <lineage>
        <taxon>Viruses</taxon>
        <taxon>Duplodnaviria</taxon>
        <taxon>Heunggongvirae</taxon>
        <taxon>Uroviricota</taxon>
        <taxon>Caudoviricetes</taxon>
    </lineage>
</organism>
<accession>A0AAU8B7W9</accession>
<sequence length="53" mass="6115">MGRILRHAHIQVSFSHSSCLPSYLLSSIFKLYHHTVYDLHILRSSNKLISYSG</sequence>
<evidence type="ECO:0000313" key="1">
    <source>
        <dbReference type="EMBL" id="XCD08309.1"/>
    </source>
</evidence>
<reference evidence="1" key="1">
    <citation type="submission" date="2024-03" db="EMBL/GenBank/DDBJ databases">
        <title>Diverse circular DNA viruses in blood, oral, and fecal samples of captive lemurs.</title>
        <authorList>
            <person name="Paietta E.N."/>
            <person name="Kraberger S."/>
            <person name="Lund M.C."/>
            <person name="Custer J.M."/>
            <person name="Vargas K.M."/>
            <person name="Ehmke E.E."/>
            <person name="Yoder A.D."/>
            <person name="Varsani A."/>
        </authorList>
    </citation>
    <scope>NUCLEOTIDE SEQUENCE</scope>
    <source>
        <strain evidence="1">Duke_30FF_63</strain>
    </source>
</reference>
<proteinExistence type="predicted"/>
<name>A0AAU8B7W9_9CAUD</name>
<dbReference type="EMBL" id="PP511876">
    <property type="protein sequence ID" value="XCD08309.1"/>
    <property type="molecule type" value="Genomic_DNA"/>
</dbReference>
<protein>
    <submittedName>
        <fullName evidence="1">Uncharacterized protein</fullName>
    </submittedName>
</protein>